<reference evidence="9 10" key="1">
    <citation type="submission" date="2015-02" db="EMBL/GenBank/DDBJ databases">
        <title>Complete genome sequence of Kangiella geojedonensis strain YCS-5T.</title>
        <authorList>
            <person name="Kim K.M."/>
        </authorList>
    </citation>
    <scope>NUCLEOTIDE SEQUENCE [LARGE SCALE GENOMIC DNA]</scope>
    <source>
        <strain evidence="9 10">YCS-5</strain>
    </source>
</reference>
<keyword evidence="7 8" id="KW-0066">ATP synthesis</keyword>
<keyword evidence="5 8" id="KW-0472">Membrane</keyword>
<dbReference type="EMBL" id="CP010975">
    <property type="protein sequence ID" value="AKE53188.1"/>
    <property type="molecule type" value="Genomic_DNA"/>
</dbReference>
<evidence type="ECO:0000256" key="7">
    <source>
        <dbReference type="ARBA" id="ARBA00023310"/>
    </source>
</evidence>
<gene>
    <name evidence="8" type="primary">atpH</name>
    <name evidence="9" type="ORF">TQ33_2266</name>
</gene>
<comment type="function">
    <text evidence="8">F(1)F(0) ATP synthase produces ATP from ADP in the presence of a proton or sodium gradient. F-type ATPases consist of two structural domains, F(1) containing the extramembraneous catalytic core and F(0) containing the membrane proton channel, linked together by a central stalk and a peripheral stalk. During catalysis, ATP synthesis in the catalytic domain of F(1) is coupled via a rotary mechanism of the central stalk subunits to proton translocation.</text>
</comment>
<dbReference type="OrthoDB" id="9816221at2"/>
<dbReference type="Proteomes" id="UP000034071">
    <property type="component" value="Chromosome"/>
</dbReference>
<dbReference type="GO" id="GO:0045259">
    <property type="term" value="C:proton-transporting ATP synthase complex"/>
    <property type="evidence" value="ECO:0007669"/>
    <property type="project" value="UniProtKB-KW"/>
</dbReference>
<keyword evidence="6 8" id="KW-0139">CF(1)</keyword>
<evidence type="ECO:0000256" key="4">
    <source>
        <dbReference type="ARBA" id="ARBA00023065"/>
    </source>
</evidence>
<sequence length="178" mass="19403">MAELSTIARPYAKAAFEYALGSQTVSEWASMLDFVAQAVSNDKVAALITNPALSSEEKGDVVLKVGEGHLVDKVQNFIKLLARNNRLEALPAIRQRFDVLKANYDKTVDVEVTSALALSDEQLQRLTDKLTTKLGRKVNIETQVDSSMIGGLVIRAGDMVIDGSIRGKLNKLSETLRA</sequence>
<dbReference type="RefSeq" id="WP_046562161.1">
    <property type="nucleotide sequence ID" value="NZ_CP010975.1"/>
</dbReference>
<organism evidence="9 10">
    <name type="scientific">Kangiella geojedonensis</name>
    <dbReference type="NCBI Taxonomy" id="914150"/>
    <lineage>
        <taxon>Bacteria</taxon>
        <taxon>Pseudomonadati</taxon>
        <taxon>Pseudomonadota</taxon>
        <taxon>Gammaproteobacteria</taxon>
        <taxon>Kangiellales</taxon>
        <taxon>Kangiellaceae</taxon>
        <taxon>Kangiella</taxon>
    </lineage>
</organism>
<dbReference type="NCBIfam" id="NF004402">
    <property type="entry name" value="PRK05758.2-2"/>
    <property type="match status" value="1"/>
</dbReference>
<keyword evidence="4 8" id="KW-0406">Ion transport</keyword>
<evidence type="ECO:0000256" key="8">
    <source>
        <dbReference type="HAMAP-Rule" id="MF_01416"/>
    </source>
</evidence>
<keyword evidence="2 8" id="KW-0813">Transport</keyword>
<dbReference type="PATRIC" id="fig|914150.5.peg.2296"/>
<keyword evidence="3 8" id="KW-0375">Hydrogen ion transport</keyword>
<dbReference type="PROSITE" id="PS00389">
    <property type="entry name" value="ATPASE_DELTA"/>
    <property type="match status" value="1"/>
</dbReference>
<keyword evidence="8" id="KW-1003">Cell membrane</keyword>
<evidence type="ECO:0000313" key="10">
    <source>
        <dbReference type="Proteomes" id="UP000034071"/>
    </source>
</evidence>
<dbReference type="InterPro" id="IPR000711">
    <property type="entry name" value="ATPase_OSCP/dsu"/>
</dbReference>
<dbReference type="NCBIfam" id="TIGR01145">
    <property type="entry name" value="ATP_synt_delta"/>
    <property type="match status" value="1"/>
</dbReference>
<dbReference type="SUPFAM" id="SSF47928">
    <property type="entry name" value="N-terminal domain of the delta subunit of the F1F0-ATP synthase"/>
    <property type="match status" value="1"/>
</dbReference>
<evidence type="ECO:0000256" key="2">
    <source>
        <dbReference type="ARBA" id="ARBA00022448"/>
    </source>
</evidence>
<dbReference type="GO" id="GO:0046933">
    <property type="term" value="F:proton-transporting ATP synthase activity, rotational mechanism"/>
    <property type="evidence" value="ECO:0007669"/>
    <property type="project" value="UniProtKB-UniRule"/>
</dbReference>
<accession>A0A0F6RDC9</accession>
<comment type="function">
    <text evidence="8">This protein is part of the stalk that links CF(0) to CF(1). It either transmits conformational changes from CF(0) to CF(1) or is implicated in proton conduction.</text>
</comment>
<dbReference type="HOGENOM" id="CLU_085114_3_0_6"/>
<dbReference type="KEGG" id="kge:TQ33_2266"/>
<evidence type="ECO:0000313" key="9">
    <source>
        <dbReference type="EMBL" id="AKE53188.1"/>
    </source>
</evidence>
<dbReference type="AlphaFoldDB" id="A0A0F6RDC9"/>
<dbReference type="InterPro" id="IPR020781">
    <property type="entry name" value="ATPase_OSCP/d_CS"/>
</dbReference>
<dbReference type="PANTHER" id="PTHR11910">
    <property type="entry name" value="ATP SYNTHASE DELTA CHAIN"/>
    <property type="match status" value="1"/>
</dbReference>
<comment type="similarity">
    <text evidence="8">Belongs to the ATPase delta chain family.</text>
</comment>
<evidence type="ECO:0000256" key="3">
    <source>
        <dbReference type="ARBA" id="ARBA00022781"/>
    </source>
</evidence>
<dbReference type="InterPro" id="IPR026015">
    <property type="entry name" value="ATP_synth_OSCP/delta_N_sf"/>
</dbReference>
<comment type="subcellular location">
    <subcellularLocation>
        <location evidence="8">Cell membrane</location>
        <topology evidence="8">Peripheral membrane protein</topology>
    </subcellularLocation>
    <subcellularLocation>
        <location evidence="1">Membrane</location>
    </subcellularLocation>
</comment>
<dbReference type="PRINTS" id="PR00125">
    <property type="entry name" value="ATPASEDELTA"/>
</dbReference>
<name>A0A0F6RDC9_9GAMM</name>
<evidence type="ECO:0000256" key="5">
    <source>
        <dbReference type="ARBA" id="ARBA00023136"/>
    </source>
</evidence>
<protein>
    <recommendedName>
        <fullName evidence="8">ATP synthase subunit delta</fullName>
    </recommendedName>
    <alternativeName>
        <fullName evidence="8">ATP synthase F(1) sector subunit delta</fullName>
    </alternativeName>
    <alternativeName>
        <fullName evidence="8">F-type ATPase subunit delta</fullName>
        <shortName evidence="8">F-ATPase subunit delta</shortName>
    </alternativeName>
</protein>
<dbReference type="Pfam" id="PF00213">
    <property type="entry name" value="OSCP"/>
    <property type="match status" value="1"/>
</dbReference>
<dbReference type="HAMAP" id="MF_01416">
    <property type="entry name" value="ATP_synth_delta_bact"/>
    <property type="match status" value="1"/>
</dbReference>
<dbReference type="Gene3D" id="1.10.520.20">
    <property type="entry name" value="N-terminal domain of the delta subunit of the F1F0-ATP synthase"/>
    <property type="match status" value="1"/>
</dbReference>
<keyword evidence="10" id="KW-1185">Reference proteome</keyword>
<evidence type="ECO:0000256" key="1">
    <source>
        <dbReference type="ARBA" id="ARBA00004370"/>
    </source>
</evidence>
<evidence type="ECO:0000256" key="6">
    <source>
        <dbReference type="ARBA" id="ARBA00023196"/>
    </source>
</evidence>
<proteinExistence type="inferred from homology"/>
<dbReference type="GO" id="GO:0005886">
    <property type="term" value="C:plasma membrane"/>
    <property type="evidence" value="ECO:0007669"/>
    <property type="project" value="UniProtKB-SubCell"/>
</dbReference>
<dbReference type="STRING" id="914150.TQ33_2266"/>